<geneLocation type="plasmid" evidence="2 3">
    <name>unnamed1</name>
</geneLocation>
<accession>A0A7T7RIA2</accession>
<proteinExistence type="predicted"/>
<keyword evidence="3" id="KW-1185">Reference proteome</keyword>
<keyword evidence="1" id="KW-0472">Membrane</keyword>
<evidence type="ECO:0000313" key="3">
    <source>
        <dbReference type="Proteomes" id="UP000595636"/>
    </source>
</evidence>
<reference evidence="2 3" key="1">
    <citation type="submission" date="2020-12" db="EMBL/GenBank/DDBJ databases">
        <title>A novel species.</title>
        <authorList>
            <person name="Li K."/>
        </authorList>
    </citation>
    <scope>NUCLEOTIDE SEQUENCE [LARGE SCALE GENOMIC DNA]</scope>
    <source>
        <strain evidence="2 3">ZYC-3</strain>
        <plasmid evidence="2 3">unnamed1</plasmid>
    </source>
</reference>
<dbReference type="Proteomes" id="UP000595636">
    <property type="component" value="Plasmid unnamed1"/>
</dbReference>
<dbReference type="AlphaFoldDB" id="A0A7T7RIA2"/>
<dbReference type="KEGG" id="slf:JEQ17_48730"/>
<keyword evidence="1" id="KW-1133">Transmembrane helix</keyword>
<evidence type="ECO:0000313" key="2">
    <source>
        <dbReference type="EMBL" id="QQM47641.1"/>
    </source>
</evidence>
<keyword evidence="2" id="KW-0614">Plasmid</keyword>
<sequence>MGPTLAAVLSLYVTTGSAGRGAILAFVYSVGLGLQFLVAVIGFRRALKAFGLARCNARGMMRFGGAVLVLVGILQVSGI</sequence>
<protein>
    <submittedName>
        <fullName evidence="2">Uncharacterized protein</fullName>
    </submittedName>
</protein>
<keyword evidence="1" id="KW-0812">Transmembrane</keyword>
<evidence type="ECO:0000256" key="1">
    <source>
        <dbReference type="SAM" id="Phobius"/>
    </source>
</evidence>
<feature type="transmembrane region" description="Helical" evidence="1">
    <location>
        <begin position="26"/>
        <end position="47"/>
    </location>
</feature>
<organism evidence="2 3">
    <name type="scientific">Streptomyces liliifuscus</name>
    <dbReference type="NCBI Taxonomy" id="2797636"/>
    <lineage>
        <taxon>Bacteria</taxon>
        <taxon>Bacillati</taxon>
        <taxon>Actinomycetota</taxon>
        <taxon>Actinomycetes</taxon>
        <taxon>Kitasatosporales</taxon>
        <taxon>Streptomycetaceae</taxon>
        <taxon>Streptomyces</taxon>
    </lineage>
</organism>
<feature type="transmembrane region" description="Helical" evidence="1">
    <location>
        <begin position="59"/>
        <end position="78"/>
    </location>
</feature>
<name>A0A7T7RIA2_9ACTN</name>
<gene>
    <name evidence="2" type="ORF">JEQ17_48730</name>
</gene>
<dbReference type="EMBL" id="CP066832">
    <property type="protein sequence ID" value="QQM47641.1"/>
    <property type="molecule type" value="Genomic_DNA"/>
</dbReference>